<keyword evidence="5" id="KW-1185">Reference proteome</keyword>
<dbReference type="InterPro" id="IPR012677">
    <property type="entry name" value="Nucleotide-bd_a/b_plait_sf"/>
</dbReference>
<reference evidence="6" key="1">
    <citation type="submission" date="2025-08" db="UniProtKB">
        <authorList>
            <consortium name="RefSeq"/>
        </authorList>
    </citation>
    <scope>IDENTIFICATION</scope>
</reference>
<protein>
    <submittedName>
        <fullName evidence="6">RNA-binding protein Musashi homolog 1 isoform X4</fullName>
    </submittedName>
</protein>
<gene>
    <name evidence="6" type="primary">LOC101237004</name>
</gene>
<evidence type="ECO:0000313" key="5">
    <source>
        <dbReference type="Proteomes" id="UP001652625"/>
    </source>
</evidence>
<dbReference type="SMART" id="SM00360">
    <property type="entry name" value="RRM"/>
    <property type="match status" value="2"/>
</dbReference>
<dbReference type="RefSeq" id="XP_065672351.1">
    <property type="nucleotide sequence ID" value="XM_065816279.1"/>
</dbReference>
<dbReference type="PANTHER" id="PTHR48032:SF6">
    <property type="entry name" value="RNA-BINDING (RRM_RBD_RNP MOTIFS) FAMILY PROTEIN"/>
    <property type="match status" value="1"/>
</dbReference>
<feature type="domain" description="RRM" evidence="4">
    <location>
        <begin position="127"/>
        <end position="209"/>
    </location>
</feature>
<dbReference type="Pfam" id="PF00076">
    <property type="entry name" value="RRM_1"/>
    <property type="match status" value="2"/>
</dbReference>
<organism evidence="5 6">
    <name type="scientific">Hydra vulgaris</name>
    <name type="common">Hydra</name>
    <name type="synonym">Hydra attenuata</name>
    <dbReference type="NCBI Taxonomy" id="6087"/>
    <lineage>
        <taxon>Eukaryota</taxon>
        <taxon>Metazoa</taxon>
        <taxon>Cnidaria</taxon>
        <taxon>Hydrozoa</taxon>
        <taxon>Hydroidolina</taxon>
        <taxon>Anthoathecata</taxon>
        <taxon>Aplanulata</taxon>
        <taxon>Hydridae</taxon>
        <taxon>Hydra</taxon>
    </lineage>
</organism>
<evidence type="ECO:0000259" key="4">
    <source>
        <dbReference type="PROSITE" id="PS50102"/>
    </source>
</evidence>
<dbReference type="InterPro" id="IPR035979">
    <property type="entry name" value="RBD_domain_sf"/>
</dbReference>
<name>A0ABM4DD72_HYDVU</name>
<dbReference type="Gene3D" id="3.30.70.330">
    <property type="match status" value="2"/>
</dbReference>
<evidence type="ECO:0000256" key="3">
    <source>
        <dbReference type="PROSITE-ProRule" id="PRU00176"/>
    </source>
</evidence>
<dbReference type="InterPro" id="IPR000504">
    <property type="entry name" value="RRM_dom"/>
</dbReference>
<dbReference type="Proteomes" id="UP001652625">
    <property type="component" value="Chromosome 13"/>
</dbReference>
<dbReference type="PROSITE" id="PS50102">
    <property type="entry name" value="RRM"/>
    <property type="match status" value="2"/>
</dbReference>
<sequence>MISSYPITYFPIGGQIPMQVSDDAGKIFVGGIPAETTKESLTEYFQQFGDVSDSIIMVDNITSRSRGFGFVTFVDPNSVNKVLAHSRHCIHGKVVDAKKAVPKGPNQGNILRAMGITSNRADRNPDCKVFVGGVAQGTTESDLESHFQLYGNVLEVKIPKDQNTHRARGFSFVLFEDRESVLAATKERYQKINGKTVEVKTVHIQPAKDDNIDADSQIQSPSLPYVQYSQRPGFYQTYPSGFLGVGVGHSGGGISPQNFYESTYEPSPSGSTSSAASIGSAGYGARVNAWEHPQRMSFMEEYPYMASLYPAMNDLLLSPQQQYALRSKRFIPRQFSPAALSYSIQPSTSVDHTNFNPTPTAFQGDPVSYGSSSFSTIPAAPVHPFIPGSNPQSVSLQGFASR</sequence>
<proteinExistence type="predicted"/>
<accession>A0ABM4DD72</accession>
<dbReference type="GeneID" id="101237004"/>
<evidence type="ECO:0000256" key="1">
    <source>
        <dbReference type="ARBA" id="ARBA00022737"/>
    </source>
</evidence>
<dbReference type="PANTHER" id="PTHR48032">
    <property type="entry name" value="RNA-BINDING PROTEIN MUSASHI HOMOLOG RBP6"/>
    <property type="match status" value="1"/>
</dbReference>
<evidence type="ECO:0000256" key="2">
    <source>
        <dbReference type="ARBA" id="ARBA00022884"/>
    </source>
</evidence>
<evidence type="ECO:0000313" key="6">
    <source>
        <dbReference type="RefSeq" id="XP_065672351.1"/>
    </source>
</evidence>
<dbReference type="CDD" id="cd12325">
    <property type="entry name" value="RRM1_hnRNPA_hnRNPD_like"/>
    <property type="match status" value="1"/>
</dbReference>
<feature type="domain" description="RRM" evidence="4">
    <location>
        <begin position="25"/>
        <end position="102"/>
    </location>
</feature>
<keyword evidence="2 3" id="KW-0694">RNA-binding</keyword>
<dbReference type="SUPFAM" id="SSF54928">
    <property type="entry name" value="RNA-binding domain, RBD"/>
    <property type="match status" value="2"/>
</dbReference>
<keyword evidence="1" id="KW-0677">Repeat</keyword>